<dbReference type="Pfam" id="PF24764">
    <property type="entry name" value="rva_4"/>
    <property type="match status" value="1"/>
</dbReference>
<evidence type="ECO:0000313" key="2">
    <source>
        <dbReference type="EMBL" id="KAJ7380131.1"/>
    </source>
</evidence>
<accession>A0A9W9ZEB7</accession>
<gene>
    <name evidence="2" type="ORF">OS493_010842</name>
</gene>
<dbReference type="InterPro" id="IPR058913">
    <property type="entry name" value="Integrase_dom_put"/>
</dbReference>
<sequence length="172" mass="20270">MWLEVRSTNKDAEVIANHFLDCVRQMKGTSSIVRADPGTENVKVEVIQQFFRANGRDSFAGEKSFMYGKSTANQRIEAWWSFLRHSDMDWWIKYFKDLRDSGDFKDYDPVHMECVRFCFMRVIQAELDRVAQHWNLHRIRSQHNVESPSGRPDTLFFLPELKGSSSYLHQSN</sequence>
<feature type="domain" description="Integrase core" evidence="1">
    <location>
        <begin position="7"/>
        <end position="145"/>
    </location>
</feature>
<reference evidence="2" key="1">
    <citation type="submission" date="2023-01" db="EMBL/GenBank/DDBJ databases">
        <title>Genome assembly of the deep-sea coral Lophelia pertusa.</title>
        <authorList>
            <person name="Herrera S."/>
            <person name="Cordes E."/>
        </authorList>
    </citation>
    <scope>NUCLEOTIDE SEQUENCE</scope>
    <source>
        <strain evidence="2">USNM1676648</strain>
        <tissue evidence="2">Polyp</tissue>
    </source>
</reference>
<dbReference type="OrthoDB" id="5967997at2759"/>
<proteinExistence type="predicted"/>
<keyword evidence="3" id="KW-1185">Reference proteome</keyword>
<comment type="caution">
    <text evidence="2">The sequence shown here is derived from an EMBL/GenBank/DDBJ whole genome shotgun (WGS) entry which is preliminary data.</text>
</comment>
<dbReference type="PANTHER" id="PTHR46791">
    <property type="entry name" value="EXPRESSED PROTEIN"/>
    <property type="match status" value="1"/>
</dbReference>
<evidence type="ECO:0000259" key="1">
    <source>
        <dbReference type="Pfam" id="PF24764"/>
    </source>
</evidence>
<evidence type="ECO:0000313" key="3">
    <source>
        <dbReference type="Proteomes" id="UP001163046"/>
    </source>
</evidence>
<dbReference type="Proteomes" id="UP001163046">
    <property type="component" value="Unassembled WGS sequence"/>
</dbReference>
<protein>
    <recommendedName>
        <fullName evidence="1">Integrase core domain-containing protein</fullName>
    </recommendedName>
</protein>
<organism evidence="2 3">
    <name type="scientific">Desmophyllum pertusum</name>
    <dbReference type="NCBI Taxonomy" id="174260"/>
    <lineage>
        <taxon>Eukaryota</taxon>
        <taxon>Metazoa</taxon>
        <taxon>Cnidaria</taxon>
        <taxon>Anthozoa</taxon>
        <taxon>Hexacorallia</taxon>
        <taxon>Scleractinia</taxon>
        <taxon>Caryophylliina</taxon>
        <taxon>Caryophylliidae</taxon>
        <taxon>Desmophyllum</taxon>
    </lineage>
</organism>
<dbReference type="AlphaFoldDB" id="A0A9W9ZEB7"/>
<dbReference type="EMBL" id="MU826354">
    <property type="protein sequence ID" value="KAJ7380131.1"/>
    <property type="molecule type" value="Genomic_DNA"/>
</dbReference>
<dbReference type="PANTHER" id="PTHR46791:SF13">
    <property type="entry name" value="CLR5 DOMAIN-CONTAINING PROTEIN"/>
    <property type="match status" value="1"/>
</dbReference>
<name>A0A9W9ZEB7_9CNID</name>